<evidence type="ECO:0000313" key="1">
    <source>
        <dbReference type="EMBL" id="MDN3493241.1"/>
    </source>
</evidence>
<dbReference type="SUPFAM" id="SSF52091">
    <property type="entry name" value="SpoIIaa-like"/>
    <property type="match status" value="1"/>
</dbReference>
<keyword evidence="2" id="KW-1185">Reference proteome</keyword>
<dbReference type="Gene3D" id="3.40.50.10600">
    <property type="entry name" value="SpoIIaa-like domains"/>
    <property type="match status" value="1"/>
</dbReference>
<organism evidence="1 2">
    <name type="scientific">Winogradskyella bathintestinalis</name>
    <dbReference type="NCBI Taxonomy" id="3035208"/>
    <lineage>
        <taxon>Bacteria</taxon>
        <taxon>Pseudomonadati</taxon>
        <taxon>Bacteroidota</taxon>
        <taxon>Flavobacteriia</taxon>
        <taxon>Flavobacteriales</taxon>
        <taxon>Flavobacteriaceae</taxon>
        <taxon>Winogradskyella</taxon>
    </lineage>
</organism>
<protein>
    <submittedName>
        <fullName evidence="1">STAS/SEC14 domain-containing protein</fullName>
    </submittedName>
</protein>
<comment type="caution">
    <text evidence="1">The sequence shown here is derived from an EMBL/GenBank/DDBJ whole genome shotgun (WGS) entry which is preliminary data.</text>
</comment>
<sequence length="99" mass="11399">MYETLTKADYTFLKKKMAHFDEKVSLLIEMGDFEGLTLQAFWEDLKMAFSSYGKIKNIALVSDKKVNALIKTADFVTPGLDLKLFTITEMHDAIEWLNK</sequence>
<dbReference type="RefSeq" id="WP_290206960.1">
    <property type="nucleotide sequence ID" value="NZ_JASDDK010000003.1"/>
</dbReference>
<name>A0ABT7ZWD3_9FLAO</name>
<dbReference type="EMBL" id="JASDDK010000003">
    <property type="protein sequence ID" value="MDN3493241.1"/>
    <property type="molecule type" value="Genomic_DNA"/>
</dbReference>
<dbReference type="Proteomes" id="UP001231197">
    <property type="component" value="Unassembled WGS sequence"/>
</dbReference>
<gene>
    <name evidence="1" type="ORF">QMA06_10935</name>
</gene>
<proteinExistence type="predicted"/>
<dbReference type="InterPro" id="IPR036513">
    <property type="entry name" value="STAS_dom_sf"/>
</dbReference>
<dbReference type="InterPro" id="IPR038396">
    <property type="entry name" value="SpoIIAA-like_sf"/>
</dbReference>
<dbReference type="Pfam" id="PF11964">
    <property type="entry name" value="SpoIIAA-like"/>
    <property type="match status" value="1"/>
</dbReference>
<dbReference type="InterPro" id="IPR021866">
    <property type="entry name" value="SpoIIAA-like"/>
</dbReference>
<reference evidence="1 2" key="1">
    <citation type="journal article" date="2023" name="Int. J. Syst. Evol. Microbiol.">
        <title>Winogradskyella bathintestinalis sp. nov., isolated from the intestine of the deep-sea loosejaw dragonfish, Malacosteus niger.</title>
        <authorList>
            <person name="Uniacke-Lowe S."/>
            <person name="Johnson C.N."/>
            <person name="Stanton C."/>
            <person name="Hill C."/>
            <person name="Ross P."/>
        </authorList>
    </citation>
    <scope>NUCLEOTIDE SEQUENCE [LARGE SCALE GENOMIC DNA]</scope>
    <source>
        <strain evidence="1 2">APC 3343</strain>
    </source>
</reference>
<evidence type="ECO:0000313" key="2">
    <source>
        <dbReference type="Proteomes" id="UP001231197"/>
    </source>
</evidence>
<accession>A0ABT7ZWD3</accession>